<dbReference type="Proteomes" id="UP001152799">
    <property type="component" value="Chromosome 14"/>
</dbReference>
<evidence type="ECO:0000313" key="2">
    <source>
        <dbReference type="Proteomes" id="UP001152799"/>
    </source>
</evidence>
<accession>A0A9N9MKC1</accession>
<dbReference type="AlphaFoldDB" id="A0A9N9MKC1"/>
<dbReference type="PANTHER" id="PTHR33053">
    <property type="entry name" value="PROTEIN, PUTATIVE-RELATED"/>
    <property type="match status" value="1"/>
</dbReference>
<name>A0A9N9MKC1_9CUCU</name>
<keyword evidence="2" id="KW-1185">Reference proteome</keyword>
<reference evidence="1" key="1">
    <citation type="submission" date="2022-01" db="EMBL/GenBank/DDBJ databases">
        <authorList>
            <person name="King R."/>
        </authorList>
    </citation>
    <scope>NUCLEOTIDE SEQUENCE</scope>
</reference>
<organism evidence="1 2">
    <name type="scientific">Ceutorhynchus assimilis</name>
    <name type="common">cabbage seed weevil</name>
    <dbReference type="NCBI Taxonomy" id="467358"/>
    <lineage>
        <taxon>Eukaryota</taxon>
        <taxon>Metazoa</taxon>
        <taxon>Ecdysozoa</taxon>
        <taxon>Arthropoda</taxon>
        <taxon>Hexapoda</taxon>
        <taxon>Insecta</taxon>
        <taxon>Pterygota</taxon>
        <taxon>Neoptera</taxon>
        <taxon>Endopterygota</taxon>
        <taxon>Coleoptera</taxon>
        <taxon>Polyphaga</taxon>
        <taxon>Cucujiformia</taxon>
        <taxon>Curculionidae</taxon>
        <taxon>Ceutorhynchinae</taxon>
        <taxon>Ceutorhynchus</taxon>
    </lineage>
</organism>
<protein>
    <submittedName>
        <fullName evidence="1">Uncharacterized protein</fullName>
    </submittedName>
</protein>
<evidence type="ECO:0000313" key="1">
    <source>
        <dbReference type="EMBL" id="CAG9763551.1"/>
    </source>
</evidence>
<proteinExistence type="predicted"/>
<dbReference type="PANTHER" id="PTHR33053:SF9">
    <property type="entry name" value="AGAP000105-PA"/>
    <property type="match status" value="1"/>
</dbReference>
<sequence length="313" mass="35686">MSSPAEEVKKTRKRGFQYSIRHVNRIINQEKKKYKKQLKVRQESWLKNQRNLPSTSQAISTPPDPLLLLTSSSLSSSVPRAPDFNTANDNQHTEISDKLVEAIIKKPVDAVDCRVPQNTYTKLLHILKQDLDLPISIDARTVLKTKEVVPYEARHMFPGYYYHFGLKQSIISVLDRFNFTPLGELQIEINVDGLPLAKSSGSQFWPILCNIENLNNDFVFPVGVYHGFSKPVDPNEFLKYVADDFFQISSQGFKYKNKDIQVRITKVLCDAPAKAFILNIKSHNAYFGCTKCSTEGSFVNNRMTYEGFKAKVV</sequence>
<dbReference type="OrthoDB" id="6629909at2759"/>
<dbReference type="EMBL" id="OU892290">
    <property type="protein sequence ID" value="CAG9763551.1"/>
    <property type="molecule type" value="Genomic_DNA"/>
</dbReference>
<gene>
    <name evidence="1" type="ORF">CEUTPL_LOCUS4209</name>
</gene>